<proteinExistence type="predicted"/>
<dbReference type="RefSeq" id="WP_281752123.1">
    <property type="nucleotide sequence ID" value="NZ_BRVP01000003.1"/>
</dbReference>
<dbReference type="InterPro" id="IPR036873">
    <property type="entry name" value="Rhodanese-like_dom_sf"/>
</dbReference>
<dbReference type="EMBL" id="BRVP01000003">
    <property type="protein sequence ID" value="GLB51515.1"/>
    <property type="molecule type" value="Genomic_DNA"/>
</dbReference>
<evidence type="ECO:0000313" key="3">
    <source>
        <dbReference type="EMBL" id="GLB51515.1"/>
    </source>
</evidence>
<dbReference type="PROSITE" id="PS51257">
    <property type="entry name" value="PROKAR_LIPOPROTEIN"/>
    <property type="match status" value="1"/>
</dbReference>
<evidence type="ECO:0000259" key="2">
    <source>
        <dbReference type="PROSITE" id="PS50206"/>
    </source>
</evidence>
<comment type="caution">
    <text evidence="3">The sequence shown here is derived from an EMBL/GenBank/DDBJ whole genome shotgun (WGS) entry which is preliminary data.</text>
</comment>
<dbReference type="SUPFAM" id="SSF52821">
    <property type="entry name" value="Rhodanese/Cell cycle control phosphatase"/>
    <property type="match status" value="1"/>
</dbReference>
<dbReference type="PROSITE" id="PS50206">
    <property type="entry name" value="RHODANESE_3"/>
    <property type="match status" value="1"/>
</dbReference>
<dbReference type="Gene3D" id="3.40.250.10">
    <property type="entry name" value="Rhodanese-like domain"/>
    <property type="match status" value="1"/>
</dbReference>
<organism evidence="3 4">
    <name type="scientific">Neptunitalea chrysea</name>
    <dbReference type="NCBI Taxonomy" id="1647581"/>
    <lineage>
        <taxon>Bacteria</taxon>
        <taxon>Pseudomonadati</taxon>
        <taxon>Bacteroidota</taxon>
        <taxon>Flavobacteriia</taxon>
        <taxon>Flavobacteriales</taxon>
        <taxon>Flavobacteriaceae</taxon>
        <taxon>Neptunitalea</taxon>
    </lineage>
</organism>
<dbReference type="AlphaFoldDB" id="A0A9W6ETA4"/>
<dbReference type="PANTHER" id="PTHR43031:SF1">
    <property type="entry name" value="PYRIDINE NUCLEOTIDE-DISULPHIDE OXIDOREDUCTASE"/>
    <property type="match status" value="1"/>
</dbReference>
<keyword evidence="1" id="KW-0732">Signal</keyword>
<dbReference type="CDD" id="cd00158">
    <property type="entry name" value="RHOD"/>
    <property type="match status" value="1"/>
</dbReference>
<protein>
    <recommendedName>
        <fullName evidence="2">Rhodanese domain-containing protein</fullName>
    </recommendedName>
</protein>
<evidence type="ECO:0000256" key="1">
    <source>
        <dbReference type="SAM" id="SignalP"/>
    </source>
</evidence>
<reference evidence="3" key="1">
    <citation type="submission" date="2022-07" db="EMBL/GenBank/DDBJ databases">
        <title>Taxonomy of Novel Oxalotrophic and Methylotrophic Bacteria.</title>
        <authorList>
            <person name="Sahin N."/>
            <person name="Tani A."/>
        </authorList>
    </citation>
    <scope>NUCLEOTIDE SEQUENCE</scope>
    <source>
        <strain evidence="3">AM327</strain>
    </source>
</reference>
<accession>A0A9W6ETA4</accession>
<dbReference type="PANTHER" id="PTHR43031">
    <property type="entry name" value="FAD-DEPENDENT OXIDOREDUCTASE"/>
    <property type="match status" value="1"/>
</dbReference>
<dbReference type="InterPro" id="IPR050229">
    <property type="entry name" value="GlpE_sulfurtransferase"/>
</dbReference>
<feature type="chain" id="PRO_5040893496" description="Rhodanese domain-containing protein" evidence="1">
    <location>
        <begin position="21"/>
        <end position="122"/>
    </location>
</feature>
<gene>
    <name evidence="3" type="ORF">NBRC110019_05540</name>
</gene>
<dbReference type="Proteomes" id="UP001143545">
    <property type="component" value="Unassembled WGS sequence"/>
</dbReference>
<sequence>MKPIYLGVFLVLLMSCSTFYQDHVTLLEAPEFQKQISESDALQLIDVRTLKEFKEGAITGAVNMNLNDDDFQKQLATLDKEKPVYVYCRTGIRSKDATIIMAENGFEEIYELSGGYRSYKKD</sequence>
<evidence type="ECO:0000313" key="4">
    <source>
        <dbReference type="Proteomes" id="UP001143545"/>
    </source>
</evidence>
<feature type="domain" description="Rhodanese" evidence="2">
    <location>
        <begin position="38"/>
        <end position="121"/>
    </location>
</feature>
<dbReference type="InterPro" id="IPR001763">
    <property type="entry name" value="Rhodanese-like_dom"/>
</dbReference>
<dbReference type="SMART" id="SM00450">
    <property type="entry name" value="RHOD"/>
    <property type="match status" value="1"/>
</dbReference>
<feature type="signal peptide" evidence="1">
    <location>
        <begin position="1"/>
        <end position="20"/>
    </location>
</feature>
<keyword evidence="4" id="KW-1185">Reference proteome</keyword>
<dbReference type="Pfam" id="PF00581">
    <property type="entry name" value="Rhodanese"/>
    <property type="match status" value="1"/>
</dbReference>
<name>A0A9W6ETA4_9FLAO</name>